<evidence type="ECO:0000256" key="6">
    <source>
        <dbReference type="ARBA" id="ARBA00022679"/>
    </source>
</evidence>
<dbReference type="PROSITE" id="PS00599">
    <property type="entry name" value="AA_TRANSFER_CLASS_2"/>
    <property type="match status" value="1"/>
</dbReference>
<dbReference type="NCBIfam" id="TIGR01141">
    <property type="entry name" value="hisC"/>
    <property type="match status" value="1"/>
</dbReference>
<dbReference type="InterPro" id="IPR015422">
    <property type="entry name" value="PyrdxlP-dep_Trfase_small"/>
</dbReference>
<dbReference type="InterPro" id="IPR015424">
    <property type="entry name" value="PyrdxlP-dep_Trfase"/>
</dbReference>
<evidence type="ECO:0000256" key="7">
    <source>
        <dbReference type="ARBA" id="ARBA00022898"/>
    </source>
</evidence>
<dbReference type="InterPro" id="IPR050106">
    <property type="entry name" value="HistidinolP_aminotransfase"/>
</dbReference>
<keyword evidence="6 9" id="KW-0808">Transferase</keyword>
<dbReference type="Gene3D" id="3.90.1150.10">
    <property type="entry name" value="Aspartate Aminotransferase, domain 1"/>
    <property type="match status" value="1"/>
</dbReference>
<comment type="cofactor">
    <cofactor evidence="1 9">
        <name>pyridoxal 5'-phosphate</name>
        <dbReference type="ChEBI" id="CHEBI:597326"/>
    </cofactor>
</comment>
<comment type="catalytic activity">
    <reaction evidence="8 9">
        <text>L-histidinol phosphate + 2-oxoglutarate = 3-(imidazol-4-yl)-2-oxopropyl phosphate + L-glutamate</text>
        <dbReference type="Rhea" id="RHEA:23744"/>
        <dbReference type="ChEBI" id="CHEBI:16810"/>
        <dbReference type="ChEBI" id="CHEBI:29985"/>
        <dbReference type="ChEBI" id="CHEBI:57766"/>
        <dbReference type="ChEBI" id="CHEBI:57980"/>
        <dbReference type="EC" id="2.6.1.9"/>
    </reaction>
</comment>
<dbReference type="InterPro" id="IPR015421">
    <property type="entry name" value="PyrdxlP-dep_Trfase_major"/>
</dbReference>
<dbReference type="InterPro" id="IPR005861">
    <property type="entry name" value="HisP_aminotrans"/>
</dbReference>
<evidence type="ECO:0000256" key="8">
    <source>
        <dbReference type="ARBA" id="ARBA00047481"/>
    </source>
</evidence>
<gene>
    <name evidence="9" type="primary">hisC</name>
    <name evidence="11" type="ordered locus">Flexsi_1843</name>
</gene>
<organism evidence="11 12">
    <name type="scientific">Flexistipes sinusarabici (strain ATCC 49648 / DSM 4947 / MAS 10)</name>
    <dbReference type="NCBI Taxonomy" id="717231"/>
    <lineage>
        <taxon>Bacteria</taxon>
        <taxon>Pseudomonadati</taxon>
        <taxon>Deferribacterota</taxon>
        <taxon>Deferribacteres</taxon>
        <taxon>Deferribacterales</taxon>
        <taxon>Flexistipitaceae</taxon>
        <taxon>Flexistipes</taxon>
    </lineage>
</organism>
<comment type="pathway">
    <text evidence="2 9">Amino-acid biosynthesis; L-histidine biosynthesis; L-histidine from 5-phospho-alpha-D-ribose 1-diphosphate: step 7/9.</text>
</comment>
<dbReference type="SUPFAM" id="SSF53383">
    <property type="entry name" value="PLP-dependent transferases"/>
    <property type="match status" value="1"/>
</dbReference>
<dbReference type="GO" id="GO:0030170">
    <property type="term" value="F:pyridoxal phosphate binding"/>
    <property type="evidence" value="ECO:0007669"/>
    <property type="project" value="InterPro"/>
</dbReference>
<evidence type="ECO:0000256" key="2">
    <source>
        <dbReference type="ARBA" id="ARBA00005011"/>
    </source>
</evidence>
<feature type="modified residue" description="N6-(pyridoxal phosphate)lysine" evidence="9">
    <location>
        <position position="228"/>
    </location>
</feature>
<keyword evidence="9" id="KW-0368">Histidine biosynthesis</keyword>
<dbReference type="STRING" id="717231.Flexsi_1843"/>
<dbReference type="HAMAP" id="MF_01023">
    <property type="entry name" value="HisC_aminotrans_2"/>
    <property type="match status" value="1"/>
</dbReference>
<evidence type="ECO:0000256" key="3">
    <source>
        <dbReference type="ARBA" id="ARBA00007970"/>
    </source>
</evidence>
<dbReference type="Proteomes" id="UP000006621">
    <property type="component" value="Chromosome"/>
</dbReference>
<proteinExistence type="inferred from homology"/>
<dbReference type="eggNOG" id="COG0079">
    <property type="taxonomic scope" value="Bacteria"/>
</dbReference>
<dbReference type="AlphaFoldDB" id="F8E3X9"/>
<dbReference type="EC" id="2.6.1.9" evidence="9"/>
<dbReference type="PANTHER" id="PTHR43643">
    <property type="entry name" value="HISTIDINOL-PHOSPHATE AMINOTRANSFERASE 2"/>
    <property type="match status" value="1"/>
</dbReference>
<dbReference type="KEGG" id="fsi:Flexsi_1843"/>
<dbReference type="GO" id="GO:0004400">
    <property type="term" value="F:histidinol-phosphate transaminase activity"/>
    <property type="evidence" value="ECO:0007669"/>
    <property type="project" value="UniProtKB-UniRule"/>
</dbReference>
<evidence type="ECO:0000256" key="1">
    <source>
        <dbReference type="ARBA" id="ARBA00001933"/>
    </source>
</evidence>
<keyword evidence="5 9" id="KW-0032">Aminotransferase</keyword>
<dbReference type="UniPathway" id="UPA00031">
    <property type="reaction ID" value="UER00012"/>
</dbReference>
<protein>
    <recommendedName>
        <fullName evidence="9">Histidinol-phosphate aminotransferase</fullName>
        <ecNumber evidence="9">2.6.1.9</ecNumber>
    </recommendedName>
    <alternativeName>
        <fullName evidence="9">Imidazole acetol-phosphate transaminase</fullName>
    </alternativeName>
</protein>
<evidence type="ECO:0000256" key="9">
    <source>
        <dbReference type="HAMAP-Rule" id="MF_01023"/>
    </source>
</evidence>
<keyword evidence="12" id="KW-1185">Reference proteome</keyword>
<keyword evidence="9" id="KW-0028">Amino-acid biosynthesis</keyword>
<dbReference type="OrthoDB" id="9813612at2"/>
<dbReference type="HOGENOM" id="CLU_017584_3_3_0"/>
<keyword evidence="7 9" id="KW-0663">Pyridoxal phosphate</keyword>
<evidence type="ECO:0000256" key="4">
    <source>
        <dbReference type="ARBA" id="ARBA00011738"/>
    </source>
</evidence>
<dbReference type="Gene3D" id="3.40.640.10">
    <property type="entry name" value="Type I PLP-dependent aspartate aminotransferase-like (Major domain)"/>
    <property type="match status" value="1"/>
</dbReference>
<dbReference type="Pfam" id="PF00155">
    <property type="entry name" value="Aminotran_1_2"/>
    <property type="match status" value="1"/>
</dbReference>
<dbReference type="EMBL" id="CP002858">
    <property type="protein sequence ID" value="AEI15481.1"/>
    <property type="molecule type" value="Genomic_DNA"/>
</dbReference>
<name>F8E3X9_FLESM</name>
<evidence type="ECO:0000313" key="11">
    <source>
        <dbReference type="EMBL" id="AEI15481.1"/>
    </source>
</evidence>
<reference evidence="11 12" key="1">
    <citation type="journal article" date="2011" name="Stand. Genomic Sci.">
        <title>Genome sequence of the moderately thermophilic halophile Flexistipes sinusarabici strain (MAS10).</title>
        <authorList>
            <person name="Lapidus A."/>
            <person name="Chertkov O."/>
            <person name="Nolan M."/>
            <person name="Lucas S."/>
            <person name="Hammon N."/>
            <person name="Deshpande S."/>
            <person name="Cheng J.F."/>
            <person name="Tapia R."/>
            <person name="Han C."/>
            <person name="Goodwin L."/>
            <person name="Pitluck S."/>
            <person name="Liolios K."/>
            <person name="Pagani I."/>
            <person name="Ivanova N."/>
            <person name="Huntemann M."/>
            <person name="Mavromatis K."/>
            <person name="Mikhailova N."/>
            <person name="Pati A."/>
            <person name="Chen A."/>
            <person name="Palaniappan K."/>
            <person name="Land M."/>
            <person name="Hauser L."/>
            <person name="Brambilla E.M."/>
            <person name="Rohde M."/>
            <person name="Abt B."/>
            <person name="Spring S."/>
            <person name="Goker M."/>
            <person name="Bristow J."/>
            <person name="Eisen J.A."/>
            <person name="Markowitz V."/>
            <person name="Hugenholtz P."/>
            <person name="Kyrpides N.C."/>
            <person name="Klenk H.P."/>
            <person name="Woyke T."/>
        </authorList>
    </citation>
    <scope>NUCLEOTIDE SEQUENCE [LARGE SCALE GENOMIC DNA]</scope>
    <source>
        <strain evidence="12">DSM 4947 / MAS 10</strain>
    </source>
</reference>
<dbReference type="InterPro" id="IPR001917">
    <property type="entry name" value="Aminotrans_II_pyridoxalP_BS"/>
</dbReference>
<reference evidence="12" key="2">
    <citation type="submission" date="2011-06" db="EMBL/GenBank/DDBJ databases">
        <title>The complete genome of Flexistipes sinusarabici DSM 4947.</title>
        <authorList>
            <person name="Lucas S."/>
            <person name="Han J."/>
            <person name="Lapidus A."/>
            <person name="Bruce D."/>
            <person name="Goodwin L."/>
            <person name="Pitluck S."/>
            <person name="Peters L."/>
            <person name="Kyrpides N."/>
            <person name="Mavromatis K."/>
            <person name="Ivanova N."/>
            <person name="Mikhailova N."/>
            <person name="Chertkov O."/>
            <person name="Detter J.C."/>
            <person name="Tapia R."/>
            <person name="Han C."/>
            <person name="Land M."/>
            <person name="Hauser L."/>
            <person name="Markowitz V."/>
            <person name="Cheng J.-F."/>
            <person name="Hugenholtz P."/>
            <person name="Woyke T."/>
            <person name="Wu D."/>
            <person name="Spring S."/>
            <person name="Schroeder M."/>
            <person name="Brambilla E."/>
            <person name="Klenk H.-P."/>
            <person name="Eisen J.A."/>
        </authorList>
    </citation>
    <scope>NUCLEOTIDE SEQUENCE [LARGE SCALE GENOMIC DNA]</scope>
    <source>
        <strain evidence="12">DSM 4947 / MAS 10</strain>
    </source>
</reference>
<dbReference type="PANTHER" id="PTHR43643:SF3">
    <property type="entry name" value="HISTIDINOL-PHOSPHATE AMINOTRANSFERASE"/>
    <property type="match status" value="1"/>
</dbReference>
<evidence type="ECO:0000256" key="5">
    <source>
        <dbReference type="ARBA" id="ARBA00022576"/>
    </source>
</evidence>
<dbReference type="CDD" id="cd00609">
    <property type="entry name" value="AAT_like"/>
    <property type="match status" value="1"/>
</dbReference>
<accession>F8E3X9</accession>
<evidence type="ECO:0000259" key="10">
    <source>
        <dbReference type="Pfam" id="PF00155"/>
    </source>
</evidence>
<feature type="domain" description="Aminotransferase class I/classII large" evidence="10">
    <location>
        <begin position="36"/>
        <end position="359"/>
    </location>
</feature>
<dbReference type="GO" id="GO:0000105">
    <property type="term" value="P:L-histidine biosynthetic process"/>
    <property type="evidence" value="ECO:0007669"/>
    <property type="project" value="UniProtKB-UniRule"/>
</dbReference>
<evidence type="ECO:0000313" key="12">
    <source>
        <dbReference type="Proteomes" id="UP000006621"/>
    </source>
</evidence>
<sequence length="365" mass="41442">MTDFEKLAGENISSLIPYKPGKPLKELERELGISEAIKLASNENMMGVPEKAKQAVKEHLDEMNFYPLGDAFYLKKKLARMLNVSPDRLIFGTGSNEIIELLIRTFAKEGESVLSYFPSFSVYGIIAKAAGIECKWVPVKDDFYVDFDKIKEAMDESVRIVFLANPNNPTGTYISAEQLEDFIEYVDENTLIALDEAYVEYVDAPDFPNTFKLLEKYPNLISMRTFSKAYGLAGFRIGYAIGHEKCIDMLNRVRQPFNVNMVAQIAAEAALDDKDFLRSSIKNNREGKRYLYKEFERLGLKYVETQSNFILVNVGDGEEVFNKLLTEGVIVRFLGQALKEYVRVTIGTPEQNKIFIDKLSKVLEG</sequence>
<comment type="similarity">
    <text evidence="3 9">Belongs to the class-II pyridoxal-phosphate-dependent aminotransferase family. Histidinol-phosphate aminotransferase subfamily.</text>
</comment>
<dbReference type="RefSeq" id="WP_013886949.1">
    <property type="nucleotide sequence ID" value="NC_015672.1"/>
</dbReference>
<dbReference type="InterPro" id="IPR004839">
    <property type="entry name" value="Aminotransferase_I/II_large"/>
</dbReference>
<comment type="subunit">
    <text evidence="4 9">Homodimer.</text>
</comment>